<comment type="caution">
    <text evidence="1">The sequence shown here is derived from an EMBL/GenBank/DDBJ whole genome shotgun (WGS) entry which is preliminary data.</text>
</comment>
<sequence>MATGASNFPKAVGSNSSCRDPMLIYSGLPGGRIEVQDALRSWKTRSLTPEEGSSWPRLALRGSSASSMPLPGTAVSPWLPMTTFFFLDHLKFSVGDTGLVRSGTEGTPNVISSAKGTEGKLLTIVPGASETEIPITDAAHDTEGRGGISSTTPPHLILSFGTLEK</sequence>
<accession>A0ABD1XBA2</accession>
<gene>
    <name evidence="1" type="ORF">Fot_03943</name>
</gene>
<organism evidence="1 2">
    <name type="scientific">Forsythia ovata</name>
    <dbReference type="NCBI Taxonomy" id="205694"/>
    <lineage>
        <taxon>Eukaryota</taxon>
        <taxon>Viridiplantae</taxon>
        <taxon>Streptophyta</taxon>
        <taxon>Embryophyta</taxon>
        <taxon>Tracheophyta</taxon>
        <taxon>Spermatophyta</taxon>
        <taxon>Magnoliopsida</taxon>
        <taxon>eudicotyledons</taxon>
        <taxon>Gunneridae</taxon>
        <taxon>Pentapetalae</taxon>
        <taxon>asterids</taxon>
        <taxon>lamiids</taxon>
        <taxon>Lamiales</taxon>
        <taxon>Oleaceae</taxon>
        <taxon>Forsythieae</taxon>
        <taxon>Forsythia</taxon>
    </lineage>
</organism>
<dbReference type="AlphaFoldDB" id="A0ABD1XBA2"/>
<proteinExistence type="predicted"/>
<protein>
    <submittedName>
        <fullName evidence="1">Uncharacterized protein</fullName>
    </submittedName>
</protein>
<dbReference type="EMBL" id="JBFOLJ010000001">
    <property type="protein sequence ID" value="KAL2559204.1"/>
    <property type="molecule type" value="Genomic_DNA"/>
</dbReference>
<name>A0ABD1XBA2_9LAMI</name>
<dbReference type="Proteomes" id="UP001604277">
    <property type="component" value="Unassembled WGS sequence"/>
</dbReference>
<evidence type="ECO:0000313" key="1">
    <source>
        <dbReference type="EMBL" id="KAL2559204.1"/>
    </source>
</evidence>
<keyword evidence="2" id="KW-1185">Reference proteome</keyword>
<evidence type="ECO:0000313" key="2">
    <source>
        <dbReference type="Proteomes" id="UP001604277"/>
    </source>
</evidence>
<reference evidence="2" key="1">
    <citation type="submission" date="2024-07" db="EMBL/GenBank/DDBJ databases">
        <title>Two chromosome-level genome assemblies of Korean endemic species Abeliophyllum distichum and Forsythia ovata (Oleaceae).</title>
        <authorList>
            <person name="Jang H."/>
        </authorList>
    </citation>
    <scope>NUCLEOTIDE SEQUENCE [LARGE SCALE GENOMIC DNA]</scope>
</reference>